<gene>
    <name evidence="1" type="ORF">ERS852491_04876</name>
</gene>
<protein>
    <submittedName>
        <fullName evidence="1">Phage-related protein</fullName>
    </submittedName>
</protein>
<dbReference type="AlphaFoldDB" id="A0A174MH99"/>
<dbReference type="NCBIfam" id="TIGR01633">
    <property type="entry name" value="phi3626_gp14_N"/>
    <property type="match status" value="1"/>
</dbReference>
<dbReference type="InterPro" id="IPR006520">
    <property type="entry name" value="Dit_BPSPP_N"/>
</dbReference>
<dbReference type="RefSeq" id="WP_055155233.1">
    <property type="nucleotide sequence ID" value="NZ_CYZU01000084.1"/>
</dbReference>
<dbReference type="EMBL" id="CYZU01000084">
    <property type="protein sequence ID" value="CUP33139.1"/>
    <property type="molecule type" value="Genomic_DNA"/>
</dbReference>
<reference evidence="1 2" key="1">
    <citation type="submission" date="2015-09" db="EMBL/GenBank/DDBJ databases">
        <authorList>
            <consortium name="Pathogen Informatics"/>
        </authorList>
    </citation>
    <scope>NUCLEOTIDE SEQUENCE [LARGE SCALE GENOMIC DNA]</scope>
    <source>
        <strain evidence="1 2">2789STDY5834876</strain>
    </source>
</reference>
<proteinExistence type="predicted"/>
<dbReference type="Gene3D" id="2.40.30.200">
    <property type="match status" value="1"/>
</dbReference>
<evidence type="ECO:0000313" key="1">
    <source>
        <dbReference type="EMBL" id="CUP33139.1"/>
    </source>
</evidence>
<sequence length="511" mass="56736">MYNFVDTVEHSSSAGTLPAEAVSVNGKYIENVIQGYRTMYVTGRELLESEIKEQQIGYTDGTEYKGKRNVSRVITVTYRLMANTPEVFRERFNALNLVLNQEQMKFVFNDEPDKYFIGTKSTIDEVPGGRLNVISSFDIYCADPYKYSVVEKTFNAAKNSSGIMEATIVNNGTEAVPIDYTITHSSENGYIGIVTKDGVIQLGDAGEQDGVTRQRTEQLINYRTPEAYSAMTDGQGILGFNYLKNGTFKVVGPYEGHKWLALDNIGSGAGTWHGASKMVTIPADSGGVVGAQNFYVQAKIWFETGTLAQTGMLMLAIGDTEGNPLASIRVAKYELGKNTSYAMFDVEGVEKQRLPFDPNYKGCTTSDKGEIYIRKSGQKFLFYFGGGVYPIKGSPASKTKQAKYITIFSGQHGTMSKNALVTRMYWDYLFFRKDNVKYWYDIPNRYQSGDKVYINGAASKVYTNGVISQEDEIVGSNYPKAPPGETKVQFLCSDFADPVPTITAKIREAYL</sequence>
<accession>A0A174MH99</accession>
<dbReference type="Proteomes" id="UP000095544">
    <property type="component" value="Unassembled WGS sequence"/>
</dbReference>
<name>A0A174MH99_9FIRM</name>
<dbReference type="STRING" id="39482.ERS852491_04876"/>
<organism evidence="1 2">
    <name type="scientific">Faecalicatena contorta</name>
    <dbReference type="NCBI Taxonomy" id="39482"/>
    <lineage>
        <taxon>Bacteria</taxon>
        <taxon>Bacillati</taxon>
        <taxon>Bacillota</taxon>
        <taxon>Clostridia</taxon>
        <taxon>Lachnospirales</taxon>
        <taxon>Lachnospiraceae</taxon>
        <taxon>Faecalicatena</taxon>
    </lineage>
</organism>
<evidence type="ECO:0000313" key="2">
    <source>
        <dbReference type="Proteomes" id="UP000095544"/>
    </source>
</evidence>
<dbReference type="OrthoDB" id="3078561at2"/>